<name>A0ACC4CWC8_POPAL</name>
<comment type="caution">
    <text evidence="1">The sequence shown here is derived from an EMBL/GenBank/DDBJ whole genome shotgun (WGS) entry which is preliminary data.</text>
</comment>
<evidence type="ECO:0000313" key="1">
    <source>
        <dbReference type="EMBL" id="KAL3609319.1"/>
    </source>
</evidence>
<dbReference type="EMBL" id="RCHU02000001">
    <property type="protein sequence ID" value="KAL3609319.1"/>
    <property type="molecule type" value="Genomic_DNA"/>
</dbReference>
<gene>
    <name evidence="1" type="ORF">D5086_000339</name>
</gene>
<dbReference type="Proteomes" id="UP000309997">
    <property type="component" value="Unassembled WGS sequence"/>
</dbReference>
<keyword evidence="2" id="KW-1185">Reference proteome</keyword>
<proteinExistence type="predicted"/>
<sequence length="281" mass="30923">MATAPNAAKVTPAVIVGVGRVGRALQEMGSGQDLLVKRGEPVPLDFEGPILVCTRNDDLDAVLEATPKPRWSDLVFFQNGMLEPWFQSKGLGDADQVLAYFAVSKLGEPPTDGKTDTNPEGLTAAYGKWASAVAARLHAGGLSCKVLDKKAFQKQMLEKLIWISAFMLVGARHSGATVGAVEKEFRYEVFLAHDFLFSMWCLALLQNLLLQQLQKKGIVFKEAIGERLCAYARAVAHFPTAVKEFKWRNGWFYSLSEKAVSEGKPDPCPLHTSWLKELKVV</sequence>
<evidence type="ECO:0000313" key="2">
    <source>
        <dbReference type="Proteomes" id="UP000309997"/>
    </source>
</evidence>
<organism evidence="1 2">
    <name type="scientific">Populus alba</name>
    <name type="common">White poplar</name>
    <dbReference type="NCBI Taxonomy" id="43335"/>
    <lineage>
        <taxon>Eukaryota</taxon>
        <taxon>Viridiplantae</taxon>
        <taxon>Streptophyta</taxon>
        <taxon>Embryophyta</taxon>
        <taxon>Tracheophyta</taxon>
        <taxon>Spermatophyta</taxon>
        <taxon>Magnoliopsida</taxon>
        <taxon>eudicotyledons</taxon>
        <taxon>Gunneridae</taxon>
        <taxon>Pentapetalae</taxon>
        <taxon>rosids</taxon>
        <taxon>fabids</taxon>
        <taxon>Malpighiales</taxon>
        <taxon>Salicaceae</taxon>
        <taxon>Saliceae</taxon>
        <taxon>Populus</taxon>
    </lineage>
</organism>
<protein>
    <submittedName>
        <fullName evidence="1">Uncharacterized protein</fullName>
    </submittedName>
</protein>
<accession>A0ACC4CWC8</accession>
<reference evidence="1 2" key="1">
    <citation type="journal article" date="2024" name="Plant Biotechnol. J.">
        <title>Genome and CRISPR/Cas9 system of a widespread forest tree (Populus alba) in the world.</title>
        <authorList>
            <person name="Liu Y.J."/>
            <person name="Jiang P.F."/>
            <person name="Han X.M."/>
            <person name="Li X.Y."/>
            <person name="Wang H.M."/>
            <person name="Wang Y.J."/>
            <person name="Wang X.X."/>
            <person name="Zeng Q.Y."/>
        </authorList>
    </citation>
    <scope>NUCLEOTIDE SEQUENCE [LARGE SCALE GENOMIC DNA]</scope>
    <source>
        <strain evidence="2">cv. PAL-ZL1</strain>
    </source>
</reference>